<dbReference type="SUPFAM" id="SSF48452">
    <property type="entry name" value="TPR-like"/>
    <property type="match status" value="1"/>
</dbReference>
<evidence type="ECO:0000256" key="1">
    <source>
        <dbReference type="SAM" id="SignalP"/>
    </source>
</evidence>
<comment type="caution">
    <text evidence="2">The sequence shown here is derived from an EMBL/GenBank/DDBJ whole genome shotgun (WGS) entry which is preliminary data.</text>
</comment>
<reference evidence="2" key="2">
    <citation type="submission" date="2020-09" db="EMBL/GenBank/DDBJ databases">
        <authorList>
            <person name="Sun Q."/>
            <person name="Kim S."/>
        </authorList>
    </citation>
    <scope>NUCLEOTIDE SEQUENCE</scope>
    <source>
        <strain evidence="2">KCTC 32422</strain>
    </source>
</reference>
<sequence length="124" mass="13089">MAQTLILAALLAAQSAAPAVLVEARGERADVGYSELAAGQPQAAIERIQANRKVDANDPAALINLGAAHARMGDLADARTVLTAAIASPERYELQLADGRWMDSRRAARLAMSQLQEGKTLAVR</sequence>
<dbReference type="Proteomes" id="UP000634139">
    <property type="component" value="Unassembled WGS sequence"/>
</dbReference>
<proteinExistence type="predicted"/>
<keyword evidence="3" id="KW-1185">Reference proteome</keyword>
<feature type="chain" id="PRO_5037011321" description="Tetratricopeptide repeat protein" evidence="1">
    <location>
        <begin position="20"/>
        <end position="124"/>
    </location>
</feature>
<evidence type="ECO:0008006" key="4">
    <source>
        <dbReference type="Google" id="ProtNLM"/>
    </source>
</evidence>
<evidence type="ECO:0000313" key="3">
    <source>
        <dbReference type="Proteomes" id="UP000634139"/>
    </source>
</evidence>
<dbReference type="AlphaFoldDB" id="A0A918R754"/>
<reference evidence="2" key="1">
    <citation type="journal article" date="2014" name="Int. J. Syst. Evol. Microbiol.">
        <title>Complete genome sequence of Corynebacterium casei LMG S-19264T (=DSM 44701T), isolated from a smear-ripened cheese.</title>
        <authorList>
            <consortium name="US DOE Joint Genome Institute (JGI-PGF)"/>
            <person name="Walter F."/>
            <person name="Albersmeier A."/>
            <person name="Kalinowski J."/>
            <person name="Ruckert C."/>
        </authorList>
    </citation>
    <scope>NUCLEOTIDE SEQUENCE</scope>
    <source>
        <strain evidence="2">KCTC 32422</strain>
    </source>
</reference>
<gene>
    <name evidence="2" type="ORF">GCM10011617_02410</name>
</gene>
<dbReference type="EMBL" id="BMZD01000001">
    <property type="protein sequence ID" value="GGZ87258.1"/>
    <property type="molecule type" value="Genomic_DNA"/>
</dbReference>
<organism evidence="2 3">
    <name type="scientific">Novosphingobium arvoryzae</name>
    <dbReference type="NCBI Taxonomy" id="1256514"/>
    <lineage>
        <taxon>Bacteria</taxon>
        <taxon>Pseudomonadati</taxon>
        <taxon>Pseudomonadota</taxon>
        <taxon>Alphaproteobacteria</taxon>
        <taxon>Sphingomonadales</taxon>
        <taxon>Sphingomonadaceae</taxon>
        <taxon>Novosphingobium</taxon>
    </lineage>
</organism>
<dbReference type="Gene3D" id="1.25.40.10">
    <property type="entry name" value="Tetratricopeptide repeat domain"/>
    <property type="match status" value="1"/>
</dbReference>
<name>A0A918R754_9SPHN</name>
<accession>A0A918R754</accession>
<keyword evidence="1" id="KW-0732">Signal</keyword>
<evidence type="ECO:0000313" key="2">
    <source>
        <dbReference type="EMBL" id="GGZ87258.1"/>
    </source>
</evidence>
<dbReference type="RefSeq" id="WP_189538598.1">
    <property type="nucleotide sequence ID" value="NZ_BMZD01000001.1"/>
</dbReference>
<protein>
    <recommendedName>
        <fullName evidence="4">Tetratricopeptide repeat protein</fullName>
    </recommendedName>
</protein>
<feature type="signal peptide" evidence="1">
    <location>
        <begin position="1"/>
        <end position="19"/>
    </location>
</feature>
<dbReference type="InterPro" id="IPR011990">
    <property type="entry name" value="TPR-like_helical_dom_sf"/>
</dbReference>